<dbReference type="AlphaFoldDB" id="A0AA41YAN8"/>
<dbReference type="RefSeq" id="WP_282592715.1">
    <property type="nucleotide sequence ID" value="NZ_JAPAAF010000029.1"/>
</dbReference>
<accession>A0AA41YAN8</accession>
<evidence type="ECO:0000313" key="2">
    <source>
        <dbReference type="Proteomes" id="UP001163821"/>
    </source>
</evidence>
<organism evidence="1 2">
    <name type="scientific">Gaoshiqia sediminis</name>
    <dbReference type="NCBI Taxonomy" id="2986998"/>
    <lineage>
        <taxon>Bacteria</taxon>
        <taxon>Pseudomonadati</taxon>
        <taxon>Bacteroidota</taxon>
        <taxon>Bacteroidia</taxon>
        <taxon>Marinilabiliales</taxon>
        <taxon>Prolixibacteraceae</taxon>
        <taxon>Gaoshiqia</taxon>
    </lineage>
</organism>
<dbReference type="EMBL" id="JAPAAF010000029">
    <property type="protein sequence ID" value="MCW0484123.1"/>
    <property type="molecule type" value="Genomic_DNA"/>
</dbReference>
<dbReference type="Proteomes" id="UP001163821">
    <property type="component" value="Unassembled WGS sequence"/>
</dbReference>
<comment type="caution">
    <text evidence="1">The sequence shown here is derived from an EMBL/GenBank/DDBJ whole genome shotgun (WGS) entry which is preliminary data.</text>
</comment>
<reference evidence="1" key="1">
    <citation type="submission" date="2022-10" db="EMBL/GenBank/DDBJ databases">
        <title>Gaoshiqiia sediminis gen. nov., sp. nov., isolated from coastal sediment.</title>
        <authorList>
            <person name="Yu W.X."/>
            <person name="Mu D.S."/>
            <person name="Du J.Z."/>
            <person name="Liang Y.Q."/>
        </authorList>
    </citation>
    <scope>NUCLEOTIDE SEQUENCE</scope>
    <source>
        <strain evidence="1">A06</strain>
    </source>
</reference>
<proteinExistence type="predicted"/>
<protein>
    <submittedName>
        <fullName evidence="1">Uncharacterized protein</fullName>
    </submittedName>
</protein>
<name>A0AA41YAN8_9BACT</name>
<evidence type="ECO:0000313" key="1">
    <source>
        <dbReference type="EMBL" id="MCW0484123.1"/>
    </source>
</evidence>
<keyword evidence="2" id="KW-1185">Reference proteome</keyword>
<sequence length="79" mass="9220">MKAIEIKSKTDNSGHLRIDFPLNKKDCNVRLLILIEEDYATNDEEQLWMESVTKNPAFDFLKEPQEDIYKSTDGEPFNV</sequence>
<gene>
    <name evidence="1" type="ORF">N2K84_15380</name>
</gene>